<comment type="caution">
    <text evidence="2">The sequence shown here is derived from an EMBL/GenBank/DDBJ whole genome shotgun (WGS) entry which is preliminary data.</text>
</comment>
<name>A0AAN8ERY2_TRICO</name>
<gene>
    <name evidence="2" type="ORF">GCK32_012918</name>
</gene>
<accession>A0AAN8ERY2</accession>
<evidence type="ECO:0000256" key="1">
    <source>
        <dbReference type="SAM" id="SignalP"/>
    </source>
</evidence>
<evidence type="ECO:0000313" key="3">
    <source>
        <dbReference type="Proteomes" id="UP001331761"/>
    </source>
</evidence>
<reference evidence="2 3" key="1">
    <citation type="submission" date="2019-10" db="EMBL/GenBank/DDBJ databases">
        <title>Assembly and Annotation for the nematode Trichostrongylus colubriformis.</title>
        <authorList>
            <person name="Martin J."/>
        </authorList>
    </citation>
    <scope>NUCLEOTIDE SEQUENCE [LARGE SCALE GENOMIC DNA]</scope>
    <source>
        <strain evidence="2">G859</strain>
        <tissue evidence="2">Whole worm</tissue>
    </source>
</reference>
<dbReference type="Proteomes" id="UP001331761">
    <property type="component" value="Unassembled WGS sequence"/>
</dbReference>
<protein>
    <submittedName>
        <fullName evidence="2">Uncharacterized protein</fullName>
    </submittedName>
</protein>
<organism evidence="2 3">
    <name type="scientific">Trichostrongylus colubriformis</name>
    <name type="common">Black scour worm</name>
    <dbReference type="NCBI Taxonomy" id="6319"/>
    <lineage>
        <taxon>Eukaryota</taxon>
        <taxon>Metazoa</taxon>
        <taxon>Ecdysozoa</taxon>
        <taxon>Nematoda</taxon>
        <taxon>Chromadorea</taxon>
        <taxon>Rhabditida</taxon>
        <taxon>Rhabditina</taxon>
        <taxon>Rhabditomorpha</taxon>
        <taxon>Strongyloidea</taxon>
        <taxon>Trichostrongylidae</taxon>
        <taxon>Trichostrongylus</taxon>
    </lineage>
</organism>
<feature type="chain" id="PRO_5042867339" evidence="1">
    <location>
        <begin position="18"/>
        <end position="150"/>
    </location>
</feature>
<keyword evidence="1" id="KW-0732">Signal</keyword>
<dbReference type="AlphaFoldDB" id="A0AAN8ERY2"/>
<keyword evidence="3" id="KW-1185">Reference proteome</keyword>
<sequence length="150" mass="17025">MFSIIFFTLTTANLLSAVKLGKVLPEPKPVVDAVAIYHTDDKNLIKSGASVFPETLHNPTGFGMQWSGNYDSSLHYLQYNSNPYLLKDEGWLIGNLTITVNGRTVISIVDSSKTCYESERWIPGNGIYLYKEGKWKTMYYFPHFYPQVLS</sequence>
<dbReference type="EMBL" id="WIXE01024347">
    <property type="protein sequence ID" value="KAK5965685.1"/>
    <property type="molecule type" value="Genomic_DNA"/>
</dbReference>
<feature type="signal peptide" evidence="1">
    <location>
        <begin position="1"/>
        <end position="17"/>
    </location>
</feature>
<evidence type="ECO:0000313" key="2">
    <source>
        <dbReference type="EMBL" id="KAK5965685.1"/>
    </source>
</evidence>
<proteinExistence type="predicted"/>